<proteinExistence type="predicted"/>
<accession>T2IA22</accession>
<reference evidence="1 2" key="1">
    <citation type="submission" date="2013-01" db="EMBL/GenBank/DDBJ databases">
        <authorList>
            <person name="Bench S."/>
        </authorList>
    </citation>
    <scope>NUCLEOTIDE SEQUENCE [LARGE SCALE GENOMIC DNA]</scope>
    <source>
        <strain evidence="1 2">WH 8502</strain>
    </source>
</reference>
<reference evidence="1 2" key="2">
    <citation type="submission" date="2013-09" db="EMBL/GenBank/DDBJ databases">
        <title>Whole genome comparison of six Crocosphaera watsonii strains with differing phenotypes.</title>
        <authorList>
            <person name="Bench S.R."/>
            <person name="Heller P."/>
            <person name="Frank I."/>
            <person name="Arciniega M."/>
            <person name="Shilova I.N."/>
            <person name="Zehr J.P."/>
        </authorList>
    </citation>
    <scope>NUCLEOTIDE SEQUENCE [LARGE SCALE GENOMIC DNA]</scope>
    <source>
        <strain evidence="1 2">WH 8502</strain>
    </source>
</reference>
<protein>
    <submittedName>
        <fullName evidence="1">Uncharacterized protein</fullName>
    </submittedName>
</protein>
<dbReference type="EMBL" id="CAQK01000170">
    <property type="protein sequence ID" value="CCQ49677.1"/>
    <property type="molecule type" value="Genomic_DNA"/>
</dbReference>
<comment type="caution">
    <text evidence="1">The sequence shown here is derived from an EMBL/GenBank/DDBJ whole genome shotgun (WGS) entry which is preliminary data.</text>
</comment>
<organism evidence="1 2">
    <name type="scientific">Crocosphaera watsonii WH 8502</name>
    <dbReference type="NCBI Taxonomy" id="423474"/>
    <lineage>
        <taxon>Bacteria</taxon>
        <taxon>Bacillati</taxon>
        <taxon>Cyanobacteriota</taxon>
        <taxon>Cyanophyceae</taxon>
        <taxon>Oscillatoriophycideae</taxon>
        <taxon>Chroococcales</taxon>
        <taxon>Aphanothecaceae</taxon>
        <taxon>Crocosphaera</taxon>
    </lineage>
</organism>
<sequence length="70" mass="7979">MGRRGDGETGGNSSDQLLSVKDKKATLGCSPQVRHFPLIKRQEGIKFLFVVQANKFRPHYIYSVLREELM</sequence>
<gene>
    <name evidence="1" type="ORF">CWATWH8502_3382</name>
</gene>
<name>T2IA22_CROWT</name>
<dbReference type="Proteomes" id="UP000018348">
    <property type="component" value="Unassembled WGS sequence"/>
</dbReference>
<evidence type="ECO:0000313" key="2">
    <source>
        <dbReference type="Proteomes" id="UP000018348"/>
    </source>
</evidence>
<evidence type="ECO:0000313" key="1">
    <source>
        <dbReference type="EMBL" id="CCQ49677.1"/>
    </source>
</evidence>
<dbReference type="AlphaFoldDB" id="T2IA22"/>